<name>A0A1H0S1W4_9ACTN</name>
<dbReference type="InterPro" id="IPR021441">
    <property type="entry name" value="DUF3090"/>
</dbReference>
<proteinExistence type="predicted"/>
<evidence type="ECO:0000313" key="2">
    <source>
        <dbReference type="Proteomes" id="UP000198741"/>
    </source>
</evidence>
<protein>
    <recommendedName>
        <fullName evidence="3">Repeat protein (TIGR03847 family)</fullName>
    </recommendedName>
</protein>
<dbReference type="EMBL" id="LT629710">
    <property type="protein sequence ID" value="SDP35617.1"/>
    <property type="molecule type" value="Genomic_DNA"/>
</dbReference>
<accession>A0A1H0S1W4</accession>
<dbReference type="STRING" id="1090615.SAMN04515671_3859"/>
<evidence type="ECO:0008006" key="3">
    <source>
        <dbReference type="Google" id="ProtNLM"/>
    </source>
</evidence>
<evidence type="ECO:0000313" key="1">
    <source>
        <dbReference type="EMBL" id="SDP35617.1"/>
    </source>
</evidence>
<dbReference type="OrthoDB" id="156387at2"/>
<gene>
    <name evidence="1" type="ORF">SAMN04515671_3859</name>
</gene>
<dbReference type="NCBIfam" id="TIGR03847">
    <property type="entry name" value="conserved hypothetical protein"/>
    <property type="match status" value="1"/>
</dbReference>
<dbReference type="Proteomes" id="UP000198741">
    <property type="component" value="Chromosome I"/>
</dbReference>
<reference evidence="1 2" key="1">
    <citation type="submission" date="2016-10" db="EMBL/GenBank/DDBJ databases">
        <authorList>
            <person name="de Groot N.N."/>
        </authorList>
    </citation>
    <scope>NUCLEOTIDE SEQUENCE [LARGE SCALE GENOMIC DNA]</scope>
    <source>
        <strain evidence="2">P4-7,KCTC 19426,CECT 7604</strain>
    </source>
</reference>
<dbReference type="Pfam" id="PF11290">
    <property type="entry name" value="DUF3090"/>
    <property type="match status" value="1"/>
</dbReference>
<dbReference type="RefSeq" id="WP_090479101.1">
    <property type="nucleotide sequence ID" value="NZ_LT629710.1"/>
</dbReference>
<keyword evidence="2" id="KW-1185">Reference proteome</keyword>
<dbReference type="AlphaFoldDB" id="A0A1H0S1W4"/>
<sequence>MTRQVHVFRSPDRFLAGTIGQPGEREFFLQVADGRRVLSVACEKQQVAVLADRLGSLITEVARRFDVATPEAGFPPGHVGDPGLTLATPVDAEFRVGTMGLAWDGEESQVIVELLALTDEEVGEDIVLEDREDGPDALRVFLTLAEASDFARRAELVVSAGRPPCPLCANPLDPEGHVCPRLNGYHRGANG</sequence>
<organism evidence="1 2">
    <name type="scientific">Nakamurella panacisegetis</name>
    <dbReference type="NCBI Taxonomy" id="1090615"/>
    <lineage>
        <taxon>Bacteria</taxon>
        <taxon>Bacillati</taxon>
        <taxon>Actinomycetota</taxon>
        <taxon>Actinomycetes</taxon>
        <taxon>Nakamurellales</taxon>
        <taxon>Nakamurellaceae</taxon>
        <taxon>Nakamurella</taxon>
    </lineage>
</organism>